<dbReference type="InterPro" id="IPR033469">
    <property type="entry name" value="CYTH-like_dom_sf"/>
</dbReference>
<dbReference type="PIRSF" id="PIRSF012526">
    <property type="entry name" value="CYTH_UCP012526"/>
    <property type="match status" value="1"/>
</dbReference>
<evidence type="ECO:0000313" key="3">
    <source>
        <dbReference type="Proteomes" id="UP001275315"/>
    </source>
</evidence>
<gene>
    <name evidence="2" type="ORF">RWD45_03915</name>
</gene>
<evidence type="ECO:0000259" key="1">
    <source>
        <dbReference type="PROSITE" id="PS51707"/>
    </source>
</evidence>
<organism evidence="2 3">
    <name type="scientific">Paracerasibacillus soli</name>
    <dbReference type="NCBI Taxonomy" id="480284"/>
    <lineage>
        <taxon>Bacteria</taxon>
        <taxon>Bacillati</taxon>
        <taxon>Bacillota</taxon>
        <taxon>Bacilli</taxon>
        <taxon>Bacillales</taxon>
        <taxon>Bacillaceae</taxon>
        <taxon>Paracerasibacillus</taxon>
    </lineage>
</organism>
<evidence type="ECO:0000313" key="2">
    <source>
        <dbReference type="EMBL" id="MDY0407913.1"/>
    </source>
</evidence>
<reference evidence="2 3" key="1">
    <citation type="submission" date="2023-10" db="EMBL/GenBank/DDBJ databases">
        <title>Virgibacillus soli CC-YMP-6 genome.</title>
        <authorList>
            <person name="Miliotis G."/>
            <person name="Sengupta P."/>
            <person name="Hameed A."/>
            <person name="Chuvochina M."/>
            <person name="Mcdonagh F."/>
            <person name="Simpson A.C."/>
            <person name="Singh N.K."/>
            <person name="Rekha P.D."/>
            <person name="Raman K."/>
            <person name="Hugenholtz P."/>
            <person name="Venkateswaran K."/>
        </authorList>
    </citation>
    <scope>NUCLEOTIDE SEQUENCE [LARGE SCALE GENOMIC DNA]</scope>
    <source>
        <strain evidence="2 3">CC-YMP-6</strain>
    </source>
</reference>
<dbReference type="RefSeq" id="WP_320378689.1">
    <property type="nucleotide sequence ID" value="NZ_JAWDIQ010000001.1"/>
</dbReference>
<proteinExistence type="predicted"/>
<dbReference type="InterPro" id="IPR023577">
    <property type="entry name" value="CYTH_domain"/>
</dbReference>
<protein>
    <submittedName>
        <fullName evidence="2">CYTH domain-containing protein</fullName>
    </submittedName>
</protein>
<name>A0ABU5CNH8_9BACI</name>
<keyword evidence="3" id="KW-1185">Reference proteome</keyword>
<dbReference type="InterPro" id="IPR009195">
    <property type="entry name" value="Uncharacterised_YjbK"/>
</dbReference>
<dbReference type="Gene3D" id="2.40.320.10">
    <property type="entry name" value="Hypothetical Protein Pfu-838710-001"/>
    <property type="match status" value="1"/>
</dbReference>
<dbReference type="SUPFAM" id="SSF55154">
    <property type="entry name" value="CYTH-like phosphatases"/>
    <property type="match status" value="1"/>
</dbReference>
<dbReference type="Proteomes" id="UP001275315">
    <property type="component" value="Unassembled WGS sequence"/>
</dbReference>
<dbReference type="PROSITE" id="PS51707">
    <property type="entry name" value="CYTH"/>
    <property type="match status" value="1"/>
</dbReference>
<dbReference type="CDD" id="cd07762">
    <property type="entry name" value="CYTH-like_Pase_1"/>
    <property type="match status" value="1"/>
</dbReference>
<dbReference type="EMBL" id="JAWDIQ010000001">
    <property type="protein sequence ID" value="MDY0407913.1"/>
    <property type="molecule type" value="Genomic_DNA"/>
</dbReference>
<dbReference type="Pfam" id="PF01928">
    <property type="entry name" value="CYTH"/>
    <property type="match status" value="1"/>
</dbReference>
<sequence>MAQEIEREWKNLLTKEEFIVLHQTLPFPKNGQSQINYYFETNDFQLKQHASALRIREKNGTYQLTLKQPHPEGILETHDALTKKEAMCWMDGHIIPKPAIANELNKMNIPIDSLIYYGKLTTVRYEYKEEDLIFVLDHSTYNRHEDYELEIEASYHEIGMKTFEQILTRYNITKKQTPNKIMRFFKTLTF</sequence>
<accession>A0ABU5CNH8</accession>
<comment type="caution">
    <text evidence="2">The sequence shown here is derived from an EMBL/GenBank/DDBJ whole genome shotgun (WGS) entry which is preliminary data.</text>
</comment>
<dbReference type="SMART" id="SM01118">
    <property type="entry name" value="CYTH"/>
    <property type="match status" value="1"/>
</dbReference>
<feature type="domain" description="CYTH" evidence="1">
    <location>
        <begin position="2"/>
        <end position="190"/>
    </location>
</feature>